<dbReference type="RefSeq" id="WP_073148795.1">
    <property type="nucleotide sequence ID" value="NZ_FQYY01000003.1"/>
</dbReference>
<feature type="domain" description="DNA helicase Pif1-like DEAD-box helicase" evidence="1">
    <location>
        <begin position="14"/>
        <end position="212"/>
    </location>
</feature>
<dbReference type="SUPFAM" id="SSF52540">
    <property type="entry name" value="P-loop containing nucleoside triphosphate hydrolases"/>
    <property type="match status" value="2"/>
</dbReference>
<gene>
    <name evidence="2" type="ORF">SAMN04488096_10316</name>
</gene>
<name>A0A1M6CIR4_9FLAO</name>
<dbReference type="Gene3D" id="3.40.50.300">
    <property type="entry name" value="P-loop containing nucleotide triphosphate hydrolases"/>
    <property type="match status" value="2"/>
</dbReference>
<reference evidence="2 3" key="1">
    <citation type="submission" date="2016-11" db="EMBL/GenBank/DDBJ databases">
        <authorList>
            <person name="Jaros S."/>
            <person name="Januszkiewicz K."/>
            <person name="Wedrychowicz H."/>
        </authorList>
    </citation>
    <scope>NUCLEOTIDE SEQUENCE [LARGE SCALE GENOMIC DNA]</scope>
    <source>
        <strain evidence="2 3">DSM 21425</strain>
    </source>
</reference>
<dbReference type="InterPro" id="IPR010285">
    <property type="entry name" value="DNA_helicase_pif1-like_DEAD"/>
</dbReference>
<protein>
    <submittedName>
        <fullName evidence="2">Helicase</fullName>
    </submittedName>
</protein>
<accession>A0A1M6CIR4</accession>
<dbReference type="PANTHER" id="PTHR47642">
    <property type="entry name" value="ATP-DEPENDENT DNA HELICASE"/>
    <property type="match status" value="1"/>
</dbReference>
<dbReference type="GO" id="GO:0006281">
    <property type="term" value="P:DNA repair"/>
    <property type="evidence" value="ECO:0007669"/>
    <property type="project" value="InterPro"/>
</dbReference>
<keyword evidence="2" id="KW-0378">Hydrolase</keyword>
<evidence type="ECO:0000313" key="2">
    <source>
        <dbReference type="EMBL" id="SHI60887.1"/>
    </source>
</evidence>
<dbReference type="OrthoDB" id="9763659at2"/>
<proteinExistence type="predicted"/>
<keyword evidence="2" id="KW-0347">Helicase</keyword>
<evidence type="ECO:0000259" key="1">
    <source>
        <dbReference type="Pfam" id="PF05970"/>
    </source>
</evidence>
<sequence>MEFKNNEFIKALNLIENTNQSFFLTGKAGTGKSSFLKHIVQSCNKEFLVVAPTGIAAINANGVTINSLFNFPFRPLLHADEGITIYPPNSTKRNLLNKMDTLIIDEISMVRADVLDAIDYSLRKNTNNLSLPFGGKQLVMIGDLFQLEPVVAGNRDKEIIAELYDSPYFFSAHVFKKIELPVVELFELFRQEDDYFIDFLQKVRDASITAEEVNTFNHKIENNKHLLEEEFVITLTTRNNTANHLNNIKLNELNQQSYFYEANIDGTFEQSKFPTDFNLELKVGAQVVCIKNDPEKRWYNGSIAKIHSLSANAIEIELEDNRIEKVTPVSWENQTYTYNREKKRITQDIKGTFRQYPLKLAWAITIHKSQGLTFEKLIIDFHTGTFASGQAYVALSRVKSLAGLYLKQPLALWDVLVSQHVLDFEHNSENVDIYYKKLIIEIARENFLLFFDLLWKWYPNSKELFQKYIFLEPTKTYQLKENPPTKEIKINTEYIEKNKGYLNWGVISSYKDVVWSTTFIKRYKNFLVWRSSPKSQIDKTLSNNPYLPWSIELINEFIDEWDWVDLSCNKGIPWSLEIIQEFEDKWVWGFLSSNTSLPWSEELIDFFKTKWKWHSGSASNFDNRFYTGLSFNKAIPWSINLIEKFKEKLNWSNLSSNQSLPWSEVLIEHFYERWNWEVLSSNSAINWSLEMVYRWKNSLSLYYLSHKTYLKLPIDFIRDNADKFDWEGDEYGFSGGLSDNPNLPWSEKFIEEFKDKFNWYRLSTKDFLPWSESFINRYEQYFCWENLSYNSALPWSIRLIDKYVDKWDWGGLSGNPAINWTEEILSKYERNLIWKNSFENLSNNKGLKYSLPLIYKYASKWEASEEIYHCFSPYLDDALIEQIIKKMLKCE</sequence>
<keyword evidence="2" id="KW-0067">ATP-binding</keyword>
<keyword evidence="2" id="KW-0547">Nucleotide-binding</keyword>
<dbReference type="Pfam" id="PF05970">
    <property type="entry name" value="PIF1"/>
    <property type="match status" value="1"/>
</dbReference>
<evidence type="ECO:0000313" key="3">
    <source>
        <dbReference type="Proteomes" id="UP000184225"/>
    </source>
</evidence>
<keyword evidence="3" id="KW-1185">Reference proteome</keyword>
<dbReference type="GO" id="GO:0003678">
    <property type="term" value="F:DNA helicase activity"/>
    <property type="evidence" value="ECO:0007669"/>
    <property type="project" value="InterPro"/>
</dbReference>
<dbReference type="InterPro" id="IPR051055">
    <property type="entry name" value="PIF1_helicase"/>
</dbReference>
<dbReference type="GO" id="GO:0000723">
    <property type="term" value="P:telomere maintenance"/>
    <property type="evidence" value="ECO:0007669"/>
    <property type="project" value="InterPro"/>
</dbReference>
<organism evidence="2 3">
    <name type="scientific">Mesonia phycicola</name>
    <dbReference type="NCBI Taxonomy" id="579105"/>
    <lineage>
        <taxon>Bacteria</taxon>
        <taxon>Pseudomonadati</taxon>
        <taxon>Bacteroidota</taxon>
        <taxon>Flavobacteriia</taxon>
        <taxon>Flavobacteriales</taxon>
        <taxon>Flavobacteriaceae</taxon>
        <taxon>Mesonia</taxon>
    </lineage>
</organism>
<dbReference type="AlphaFoldDB" id="A0A1M6CIR4"/>
<dbReference type="FunFam" id="3.40.50.300:FF:001498">
    <property type="entry name" value="ATP-dependent DNA helicase"/>
    <property type="match status" value="1"/>
</dbReference>
<dbReference type="EMBL" id="FQYY01000003">
    <property type="protein sequence ID" value="SHI60887.1"/>
    <property type="molecule type" value="Genomic_DNA"/>
</dbReference>
<dbReference type="STRING" id="579105.SAMN04488096_10316"/>
<dbReference type="CDD" id="cd18809">
    <property type="entry name" value="SF1_C_RecD"/>
    <property type="match status" value="1"/>
</dbReference>
<dbReference type="InterPro" id="IPR027417">
    <property type="entry name" value="P-loop_NTPase"/>
</dbReference>
<dbReference type="Proteomes" id="UP000184225">
    <property type="component" value="Unassembled WGS sequence"/>
</dbReference>